<name>A0A8D9HD02_BRACM</name>
<dbReference type="EMBL" id="LS974618">
    <property type="protein sequence ID" value="CAG7895609.1"/>
    <property type="molecule type" value="Genomic_DNA"/>
</dbReference>
<proteinExistence type="predicted"/>
<evidence type="ECO:0000313" key="1">
    <source>
        <dbReference type="EMBL" id="CAG7895609.1"/>
    </source>
</evidence>
<sequence>MPTCPIEDNPTHCLSIHLSLPSFTRRTQNHFSSQAFSSFFVLKTLLFLLQKILRRSLLLKGFCFLEREGGAKY</sequence>
<gene>
    <name evidence="1" type="ORF">BRAPAZ1V2_A02P45610.2</name>
</gene>
<evidence type="ECO:0000313" key="2">
    <source>
        <dbReference type="Proteomes" id="UP000694005"/>
    </source>
</evidence>
<dbReference type="AlphaFoldDB" id="A0A8D9HD02"/>
<dbReference type="Gramene" id="A02p45610.2_BraZ1">
    <property type="protein sequence ID" value="A02p45610.2_BraZ1.CDS"/>
    <property type="gene ID" value="A02g45610.2_BraZ1"/>
</dbReference>
<dbReference type="Proteomes" id="UP000694005">
    <property type="component" value="Chromosome A02"/>
</dbReference>
<reference evidence="1 2" key="1">
    <citation type="submission" date="2021-07" db="EMBL/GenBank/DDBJ databases">
        <authorList>
            <consortium name="Genoscope - CEA"/>
            <person name="William W."/>
        </authorList>
    </citation>
    <scope>NUCLEOTIDE SEQUENCE [LARGE SCALE GENOMIC DNA]</scope>
</reference>
<organism evidence="1 2">
    <name type="scientific">Brassica campestris</name>
    <name type="common">Field mustard</name>
    <dbReference type="NCBI Taxonomy" id="3711"/>
    <lineage>
        <taxon>Eukaryota</taxon>
        <taxon>Viridiplantae</taxon>
        <taxon>Streptophyta</taxon>
        <taxon>Embryophyta</taxon>
        <taxon>Tracheophyta</taxon>
        <taxon>Spermatophyta</taxon>
        <taxon>Magnoliopsida</taxon>
        <taxon>eudicotyledons</taxon>
        <taxon>Gunneridae</taxon>
        <taxon>Pentapetalae</taxon>
        <taxon>rosids</taxon>
        <taxon>malvids</taxon>
        <taxon>Brassicales</taxon>
        <taxon>Brassicaceae</taxon>
        <taxon>Brassiceae</taxon>
        <taxon>Brassica</taxon>
    </lineage>
</organism>
<protein>
    <submittedName>
        <fullName evidence="1">Uncharacterized protein</fullName>
    </submittedName>
</protein>
<accession>A0A8D9HD02</accession>